<keyword evidence="2" id="KW-1185">Reference proteome</keyword>
<dbReference type="EMBL" id="VKKG01000003">
    <property type="protein sequence ID" value="TRY18081.1"/>
    <property type="molecule type" value="Genomic_DNA"/>
</dbReference>
<evidence type="ECO:0000313" key="2">
    <source>
        <dbReference type="Proteomes" id="UP000317638"/>
    </source>
</evidence>
<gene>
    <name evidence="1" type="ORF">FOJ82_08465</name>
</gene>
<protein>
    <submittedName>
        <fullName evidence="1">Uncharacterized protein</fullName>
    </submittedName>
</protein>
<dbReference type="Proteomes" id="UP000317638">
    <property type="component" value="Unassembled WGS sequence"/>
</dbReference>
<evidence type="ECO:0000313" key="1">
    <source>
        <dbReference type="EMBL" id="TRY18081.1"/>
    </source>
</evidence>
<reference evidence="1 2" key="1">
    <citation type="submission" date="2019-07" db="EMBL/GenBank/DDBJ databases">
        <authorList>
            <person name="Zhou L.-Y."/>
        </authorList>
    </citation>
    <scope>NUCLEOTIDE SEQUENCE [LARGE SCALE GENOMIC DNA]</scope>
    <source>
        <strain evidence="1 2">YIM 101269</strain>
    </source>
</reference>
<sequence>MTATPGTSSLAERITWLERAAGVSDSRLVLLPVVSADVAAAGGEEGYAVELAGAIRAVRALGRTPIPVTDPAAELTSSALNDLVRAVAAENNAFVIDLAGEMLAQNSGTVPSTWFDGDALSAFGHGRAAARVLKDLGIYDQGSNSANSMVRPATSPSLTAPATLAAAGTVGTVDGPSGRVSVPGLAVGNSATAPVTIAVPADAEPGDVIRVAVNASAANQRQAIAPRVVEVAVAADAEPTATPKSTPTVTVTVTAPTPTVTTTTTVTPTVTLTPTTTVTPTATLTPTVTTTATSTATVHPTVTVTVAPTTKAPTTSPPTDAPVDLYLAPGFHRVNGRQWYTECEAYSRTIRCTTQIHGTQVNLVDGHYVSTTGWIFNNLTYAPLMTRSQWASNPLGYTGSWSAADGRRWRTECDTAITGSDASRSYTWSSHISSVQQADGTWRHFPDEGWVMNNMVRFRA</sequence>
<organism evidence="1 2">
    <name type="scientific">Tessaracoccus rhinocerotis</name>
    <dbReference type="NCBI Taxonomy" id="1689449"/>
    <lineage>
        <taxon>Bacteria</taxon>
        <taxon>Bacillati</taxon>
        <taxon>Actinomycetota</taxon>
        <taxon>Actinomycetes</taxon>
        <taxon>Propionibacteriales</taxon>
        <taxon>Propionibacteriaceae</taxon>
        <taxon>Tessaracoccus</taxon>
    </lineage>
</organism>
<accession>A0A553K048</accession>
<proteinExistence type="predicted"/>
<comment type="caution">
    <text evidence="1">The sequence shown here is derived from an EMBL/GenBank/DDBJ whole genome shotgun (WGS) entry which is preliminary data.</text>
</comment>
<dbReference type="AlphaFoldDB" id="A0A553K048"/>
<name>A0A553K048_9ACTN</name>